<sequence length="770" mass="83740">MTKLPICFLLLVATVALGQKVEIGPGIQRPTLQGVYNLSFDASNNLVLTPKFGTPFKVPIDPNQVKGLGAKLGLKAMASELSGVLIRGKQLFNYADPGNMPGKYFNTAGDTIANALYTESNFIPVSPGMVLTASDKQYVTYYSKEQVALGVGASYNRPSNSFTVTANTYYIRITVANSLLTTFQLQVGSSIVGAPSYQLTLNGETRTALRAQRTALASKVLTRQLSGGKNLYNKNDTEGSKDNYYVTPAGVLTFASGYFVSGFIPVTPSGVYVANGSRQNVAYYDSLQVPLGTGAAFDRPANSFTVTAGTYYIRATLGTPKDAFMVEAGTTSSTTYIPYAVNLDVTTPQASTAMVTARQAKARAVQAVTTLNGVFVQGKNLFNKNAPDTIRYRYLDENNFLTYYATGMVSGFIPVKPATVYTPTNKQFVCFYDSAQIFISGLRYDRAALSVTTPAKCAFVRLTVIGDPALFQFEEGSTATTVYPYTYRPATNLTGKRIWLGGTSIPALGGYWELASEAVGATLINQAVPSSTIRKADKTGSWAGVPWQNVAYSLSMTLAEKRALISGWSTYSAVLGNSPPNVLTPADTVYFLNCSYERSLVPYLNGTYPMPDLFVLSHGYNDRFTSETIAEFDTVPATRNNRNYFLGASNYIIDIILSYNPRAKIALEGHYENQLDPRVALGQQTLATYWQFPLLKLWEKTGWGQQKVPGTQALWTTVPWSSYSSGADTAHDMSALRYWVPDNVHPHSDPSGKARNLLAGLVTTFLTELP</sequence>
<gene>
    <name evidence="2" type="ORF">GO755_34760</name>
</gene>
<accession>A0A7K1SN58</accession>
<dbReference type="EMBL" id="WPIN01000021">
    <property type="protein sequence ID" value="MVM35235.1"/>
    <property type="molecule type" value="Genomic_DNA"/>
</dbReference>
<dbReference type="AlphaFoldDB" id="A0A7K1SN58"/>
<protein>
    <recommendedName>
        <fullName evidence="4">SGNH/GDSL hydrolase family protein</fullName>
    </recommendedName>
</protein>
<evidence type="ECO:0000256" key="1">
    <source>
        <dbReference type="SAM" id="SignalP"/>
    </source>
</evidence>
<keyword evidence="3" id="KW-1185">Reference proteome</keyword>
<name>A0A7K1SN58_9BACT</name>
<feature type="signal peptide" evidence="1">
    <location>
        <begin position="1"/>
        <end position="18"/>
    </location>
</feature>
<dbReference type="InterPro" id="IPR021109">
    <property type="entry name" value="Peptidase_aspartic_dom_sf"/>
</dbReference>
<reference evidence="2 3" key="1">
    <citation type="submission" date="2019-12" db="EMBL/GenBank/DDBJ databases">
        <title>Spirosoma sp. HMF4905 genome sequencing and assembly.</title>
        <authorList>
            <person name="Kang H."/>
            <person name="Cha I."/>
            <person name="Kim H."/>
            <person name="Joh K."/>
        </authorList>
    </citation>
    <scope>NUCLEOTIDE SEQUENCE [LARGE SCALE GENOMIC DNA]</scope>
    <source>
        <strain evidence="2 3">HMF4905</strain>
    </source>
</reference>
<dbReference type="Proteomes" id="UP000436006">
    <property type="component" value="Unassembled WGS sequence"/>
</dbReference>
<dbReference type="GO" id="GO:0016788">
    <property type="term" value="F:hydrolase activity, acting on ester bonds"/>
    <property type="evidence" value="ECO:0007669"/>
    <property type="project" value="UniProtKB-ARBA"/>
</dbReference>
<feature type="chain" id="PRO_5029512601" description="SGNH/GDSL hydrolase family protein" evidence="1">
    <location>
        <begin position="19"/>
        <end position="770"/>
    </location>
</feature>
<dbReference type="RefSeq" id="WP_157590042.1">
    <property type="nucleotide sequence ID" value="NZ_WPIN01000021.1"/>
</dbReference>
<comment type="caution">
    <text evidence="2">The sequence shown here is derived from an EMBL/GenBank/DDBJ whole genome shotgun (WGS) entry which is preliminary data.</text>
</comment>
<dbReference type="InterPro" id="IPR036514">
    <property type="entry name" value="SGNH_hydro_sf"/>
</dbReference>
<keyword evidence="1" id="KW-0732">Signal</keyword>
<dbReference type="SUPFAM" id="SSF50630">
    <property type="entry name" value="Acid proteases"/>
    <property type="match status" value="1"/>
</dbReference>
<dbReference type="Gene3D" id="3.40.50.1110">
    <property type="entry name" value="SGNH hydrolase"/>
    <property type="match status" value="1"/>
</dbReference>
<evidence type="ECO:0000313" key="3">
    <source>
        <dbReference type="Proteomes" id="UP000436006"/>
    </source>
</evidence>
<dbReference type="SUPFAM" id="SSF52266">
    <property type="entry name" value="SGNH hydrolase"/>
    <property type="match status" value="1"/>
</dbReference>
<evidence type="ECO:0008006" key="4">
    <source>
        <dbReference type="Google" id="ProtNLM"/>
    </source>
</evidence>
<organism evidence="2 3">
    <name type="scientific">Spirosoma arboris</name>
    <dbReference type="NCBI Taxonomy" id="2682092"/>
    <lineage>
        <taxon>Bacteria</taxon>
        <taxon>Pseudomonadati</taxon>
        <taxon>Bacteroidota</taxon>
        <taxon>Cytophagia</taxon>
        <taxon>Cytophagales</taxon>
        <taxon>Cytophagaceae</taxon>
        <taxon>Spirosoma</taxon>
    </lineage>
</organism>
<evidence type="ECO:0000313" key="2">
    <source>
        <dbReference type="EMBL" id="MVM35235.1"/>
    </source>
</evidence>
<proteinExistence type="predicted"/>